<proteinExistence type="predicted"/>
<dbReference type="EMBL" id="ML178824">
    <property type="protein sequence ID" value="TFL01686.1"/>
    <property type="molecule type" value="Genomic_DNA"/>
</dbReference>
<dbReference type="Proteomes" id="UP000305067">
    <property type="component" value="Unassembled WGS sequence"/>
</dbReference>
<gene>
    <name evidence="1" type="ORF">BDV98DRAFT_604370</name>
</gene>
<dbReference type="OrthoDB" id="10249245at2759"/>
<accession>A0A5C3QIC9</accession>
<dbReference type="AlphaFoldDB" id="A0A5C3QIC9"/>
<dbReference type="Gene3D" id="3.40.20.10">
    <property type="entry name" value="Severin"/>
    <property type="match status" value="1"/>
</dbReference>
<dbReference type="InterPro" id="IPR029006">
    <property type="entry name" value="ADF-H/Gelsolin-like_dom_sf"/>
</dbReference>
<organism evidence="1 2">
    <name type="scientific">Pterulicium gracile</name>
    <dbReference type="NCBI Taxonomy" id="1884261"/>
    <lineage>
        <taxon>Eukaryota</taxon>
        <taxon>Fungi</taxon>
        <taxon>Dikarya</taxon>
        <taxon>Basidiomycota</taxon>
        <taxon>Agaricomycotina</taxon>
        <taxon>Agaricomycetes</taxon>
        <taxon>Agaricomycetidae</taxon>
        <taxon>Agaricales</taxon>
        <taxon>Pleurotineae</taxon>
        <taxon>Pterulaceae</taxon>
        <taxon>Pterulicium</taxon>
    </lineage>
</organism>
<evidence type="ECO:0000313" key="2">
    <source>
        <dbReference type="Proteomes" id="UP000305067"/>
    </source>
</evidence>
<protein>
    <recommendedName>
        <fullName evidence="3">ADF-H domain-containing protein</fullName>
    </recommendedName>
</protein>
<evidence type="ECO:0000313" key="1">
    <source>
        <dbReference type="EMBL" id="TFL01686.1"/>
    </source>
</evidence>
<evidence type="ECO:0008006" key="3">
    <source>
        <dbReference type="Google" id="ProtNLM"/>
    </source>
</evidence>
<dbReference type="SUPFAM" id="SSF55753">
    <property type="entry name" value="Actin depolymerizing proteins"/>
    <property type="match status" value="1"/>
</dbReference>
<name>A0A5C3QIC9_9AGAR</name>
<sequence>MIDSPQWLHLSPHSDPTLHLTRTFSTAQPGHYAPNSACLDAYKQLQGKKPSYILFRICDDDREIVVDKIAERSSGEAAEKFEESPNQIDVSTKARFDSSTNALKSALGGSLIEFKATHLSDISCARVRQQVSQGVQICVRPKFAFKSAGLLRN</sequence>
<reference evidence="1 2" key="1">
    <citation type="journal article" date="2019" name="Nat. Ecol. Evol.">
        <title>Megaphylogeny resolves global patterns of mushroom evolution.</title>
        <authorList>
            <person name="Varga T."/>
            <person name="Krizsan K."/>
            <person name="Foldi C."/>
            <person name="Dima B."/>
            <person name="Sanchez-Garcia M."/>
            <person name="Sanchez-Ramirez S."/>
            <person name="Szollosi G.J."/>
            <person name="Szarkandi J.G."/>
            <person name="Papp V."/>
            <person name="Albert L."/>
            <person name="Andreopoulos W."/>
            <person name="Angelini C."/>
            <person name="Antonin V."/>
            <person name="Barry K.W."/>
            <person name="Bougher N.L."/>
            <person name="Buchanan P."/>
            <person name="Buyck B."/>
            <person name="Bense V."/>
            <person name="Catcheside P."/>
            <person name="Chovatia M."/>
            <person name="Cooper J."/>
            <person name="Damon W."/>
            <person name="Desjardin D."/>
            <person name="Finy P."/>
            <person name="Geml J."/>
            <person name="Haridas S."/>
            <person name="Hughes K."/>
            <person name="Justo A."/>
            <person name="Karasinski D."/>
            <person name="Kautmanova I."/>
            <person name="Kiss B."/>
            <person name="Kocsube S."/>
            <person name="Kotiranta H."/>
            <person name="LaButti K.M."/>
            <person name="Lechner B.E."/>
            <person name="Liimatainen K."/>
            <person name="Lipzen A."/>
            <person name="Lukacs Z."/>
            <person name="Mihaltcheva S."/>
            <person name="Morgado L.N."/>
            <person name="Niskanen T."/>
            <person name="Noordeloos M.E."/>
            <person name="Ohm R.A."/>
            <person name="Ortiz-Santana B."/>
            <person name="Ovrebo C."/>
            <person name="Racz N."/>
            <person name="Riley R."/>
            <person name="Savchenko A."/>
            <person name="Shiryaev A."/>
            <person name="Soop K."/>
            <person name="Spirin V."/>
            <person name="Szebenyi C."/>
            <person name="Tomsovsky M."/>
            <person name="Tulloss R.E."/>
            <person name="Uehling J."/>
            <person name="Grigoriev I.V."/>
            <person name="Vagvolgyi C."/>
            <person name="Papp T."/>
            <person name="Martin F.M."/>
            <person name="Miettinen O."/>
            <person name="Hibbett D.S."/>
            <person name="Nagy L.G."/>
        </authorList>
    </citation>
    <scope>NUCLEOTIDE SEQUENCE [LARGE SCALE GENOMIC DNA]</scope>
    <source>
        <strain evidence="1 2">CBS 309.79</strain>
    </source>
</reference>
<keyword evidence="2" id="KW-1185">Reference proteome</keyword>